<feature type="compositionally biased region" description="Basic and acidic residues" evidence="6">
    <location>
        <begin position="805"/>
        <end position="824"/>
    </location>
</feature>
<feature type="compositionally biased region" description="Basic and acidic residues" evidence="6">
    <location>
        <begin position="598"/>
        <end position="610"/>
    </location>
</feature>
<feature type="compositionally biased region" description="Polar residues" evidence="6">
    <location>
        <begin position="162"/>
        <end position="177"/>
    </location>
</feature>
<feature type="compositionally biased region" description="Low complexity" evidence="6">
    <location>
        <begin position="484"/>
        <end position="530"/>
    </location>
</feature>
<feature type="region of interest" description="Disordered" evidence="6">
    <location>
        <begin position="932"/>
        <end position="991"/>
    </location>
</feature>
<accession>A0A8U0UR95</accession>
<proteinExistence type="inferred from homology"/>
<evidence type="ECO:0000256" key="5">
    <source>
        <dbReference type="ARBA" id="ARBA00023212"/>
    </source>
</evidence>
<feature type="region of interest" description="Disordered" evidence="6">
    <location>
        <begin position="1005"/>
        <end position="1049"/>
    </location>
</feature>
<keyword evidence="3" id="KW-0963">Cytoplasm</keyword>
<feature type="compositionally biased region" description="Polar residues" evidence="6">
    <location>
        <begin position="32"/>
        <end position="45"/>
    </location>
</feature>
<dbReference type="GO" id="GO:0015630">
    <property type="term" value="C:microtubule cytoskeleton"/>
    <property type="evidence" value="ECO:0007669"/>
    <property type="project" value="InterPro"/>
</dbReference>
<dbReference type="RefSeq" id="XP_044924129.1">
    <property type="nucleotide sequence ID" value="XM_045068194.1"/>
</dbReference>
<evidence type="ECO:0000256" key="6">
    <source>
        <dbReference type="SAM" id="MobiDB-lite"/>
    </source>
</evidence>
<comment type="similarity">
    <text evidence="2">Belongs to the MAP7 family.</text>
</comment>
<dbReference type="OrthoDB" id="9950536at2759"/>
<feature type="compositionally biased region" description="Polar residues" evidence="6">
    <location>
        <begin position="186"/>
        <end position="206"/>
    </location>
</feature>
<keyword evidence="7" id="KW-1185">Reference proteome</keyword>
<dbReference type="CTD" id="79649"/>
<dbReference type="PANTHER" id="PTHR15073">
    <property type="entry name" value="MICROTUBULE-ASSOCIATED PROTEIN"/>
    <property type="match status" value="1"/>
</dbReference>
<keyword evidence="5" id="KW-0206">Cytoskeleton</keyword>
<dbReference type="GeneID" id="101690540"/>
<feature type="compositionally biased region" description="Polar residues" evidence="6">
    <location>
        <begin position="644"/>
        <end position="670"/>
    </location>
</feature>
<feature type="region of interest" description="Disordered" evidence="6">
    <location>
        <begin position="689"/>
        <end position="824"/>
    </location>
</feature>
<sequence length="1049" mass="114499">MAERAGGGTSLRGMRERMVAAAHAIAEERRNQSSFSTHPSQSANIRSAFKPVIDGSVLKNDVKQRLAKERREETKRQQEATKETQLLEKERKSRIQYEKQMEEKQRKLKEQKEKDEQRRISAEEKRKQKLQEERERFKAVLCRTLERSNRVDHRQKRWSWEGSTAVNPETKTASKRSVSTEKLEQETSGLQKQMSVSSAGLQSSVAKKNIEKKRSSSLTRRSNKLQAPSETVQVEEKPTARQSYTSLRESNLITRLLVPTKASIARSKSAASLSVPGKDTSGTHSALIQYINMPLRSHSSDELKNTMALRKAAAAGPPQEKVEAPPDVSVEAAPHVKVEATPEATVEAAPEVTVEAASEATVEAASEVTVEAAPEVTVEAAPEATVEAAPEATVEAAPEATVEATPEVTVEAAPEVTVEAAFEATVEAASEVTVEATPKATVEVAPEANAEATPKVSVEGPPEGSVEAPCEAGVEALPESMETSPEVSVDVSPEASVDPSSPEASVDPSSPEVSVDPSPEVSLDSSPEVSMDASPDVSMEASSEASVEASPKASVGVSPEASLDTSPGASVKAFPKESVEASSKASPKVGAEASSKVKVKDSPQKSEMDKQASNPATKKRPPSHIPCYKWPSSPASGWRPPSPISINRQMQKNRPPSPSPVMSKQSQSSLSYKVIPVQRSLLAQNALGSLGKKREGVPKAASSAEAVSPKQMVSEESSNKSTPGTMNAKEATKILAEKRRLAREQREREERIQKEREQSKPKDAAEKAAEVQREEFSKLEDGQQQKEVKEGSPDPEDPNVLLQKGDAKIKAQEEADKRKKEQERIMLQNLQERLERKKRIEEIMKRTRKTDSNTAKAAEPFVDNTYEEDEADDEDESESDDNSFDDLRPSAFINGMDSSTKLKTHFKNMKKNTPKLVFLDATSGQVRRETKTFFNGDMKNSRQKSAKDPLAQAKGTRSPTKRMTSRAANTRKASETCSTVGPSKSLDPEAQEWICDKIIDIRNEAESLMSSTPPDSQKYHPKGSRTFHQSPPLPLDDKKNNSVPAPSDM</sequence>
<evidence type="ECO:0000256" key="1">
    <source>
        <dbReference type="ARBA" id="ARBA00004245"/>
    </source>
</evidence>
<name>A0A8U0UR95_MUSPF</name>
<evidence type="ECO:0000256" key="3">
    <source>
        <dbReference type="ARBA" id="ARBA00022490"/>
    </source>
</evidence>
<comment type="subcellular location">
    <subcellularLocation>
        <location evidence="1">Cytoplasm</location>
        <location evidence="1">Cytoskeleton</location>
    </subcellularLocation>
</comment>
<dbReference type="InterPro" id="IPR008604">
    <property type="entry name" value="MAP7_fam"/>
</dbReference>
<feature type="region of interest" description="Disordered" evidence="6">
    <location>
        <begin position="443"/>
        <end position="670"/>
    </location>
</feature>
<protein>
    <submittedName>
        <fullName evidence="8">MAP7 domain-containing protein 3 isoform X1</fullName>
    </submittedName>
</protein>
<evidence type="ECO:0000313" key="7">
    <source>
        <dbReference type="Proteomes" id="UP000000715"/>
    </source>
</evidence>
<dbReference type="AlphaFoldDB" id="A0A8U0UR95"/>
<feature type="region of interest" description="Disordered" evidence="6">
    <location>
        <begin position="26"/>
        <end position="133"/>
    </location>
</feature>
<dbReference type="Pfam" id="PF05672">
    <property type="entry name" value="MAP7"/>
    <property type="match status" value="1"/>
</dbReference>
<gene>
    <name evidence="8" type="primary">MAP7D3</name>
</gene>
<feature type="compositionally biased region" description="Polar residues" evidence="6">
    <location>
        <begin position="216"/>
        <end position="232"/>
    </location>
</feature>
<reference evidence="8" key="1">
    <citation type="submission" date="2025-08" db="UniProtKB">
        <authorList>
            <consortium name="RefSeq"/>
        </authorList>
    </citation>
    <scope>IDENTIFICATION</scope>
    <source>
        <tissue evidence="8">Brain</tissue>
    </source>
</reference>
<evidence type="ECO:0000313" key="8">
    <source>
        <dbReference type="RefSeq" id="XP_044924129.1"/>
    </source>
</evidence>
<feature type="compositionally biased region" description="Low complexity" evidence="6">
    <location>
        <begin position="537"/>
        <end position="555"/>
    </location>
</feature>
<feature type="region of interest" description="Disordered" evidence="6">
    <location>
        <begin position="845"/>
        <end position="892"/>
    </location>
</feature>
<dbReference type="Proteomes" id="UP000000715">
    <property type="component" value="Unplaced"/>
</dbReference>
<feature type="compositionally biased region" description="Acidic residues" evidence="6">
    <location>
        <begin position="865"/>
        <end position="884"/>
    </location>
</feature>
<dbReference type="InterPro" id="IPR051483">
    <property type="entry name" value="MAP7_domain-containing"/>
</dbReference>
<feature type="compositionally biased region" description="Polar residues" evidence="6">
    <location>
        <begin position="714"/>
        <end position="725"/>
    </location>
</feature>
<evidence type="ECO:0000256" key="4">
    <source>
        <dbReference type="ARBA" id="ARBA00023054"/>
    </source>
</evidence>
<organism evidence="7 8">
    <name type="scientific">Mustela putorius furo</name>
    <name type="common">European domestic ferret</name>
    <name type="synonym">Mustela furo</name>
    <dbReference type="NCBI Taxonomy" id="9669"/>
    <lineage>
        <taxon>Eukaryota</taxon>
        <taxon>Metazoa</taxon>
        <taxon>Chordata</taxon>
        <taxon>Craniata</taxon>
        <taxon>Vertebrata</taxon>
        <taxon>Euteleostomi</taxon>
        <taxon>Mammalia</taxon>
        <taxon>Eutheria</taxon>
        <taxon>Laurasiatheria</taxon>
        <taxon>Carnivora</taxon>
        <taxon>Caniformia</taxon>
        <taxon>Musteloidea</taxon>
        <taxon>Mustelidae</taxon>
        <taxon>Mustelinae</taxon>
        <taxon>Mustela</taxon>
    </lineage>
</organism>
<feature type="compositionally biased region" description="Basic and acidic residues" evidence="6">
    <location>
        <begin position="60"/>
        <end position="133"/>
    </location>
</feature>
<feature type="region of interest" description="Disordered" evidence="6">
    <location>
        <begin position="162"/>
        <end position="243"/>
    </location>
</feature>
<dbReference type="PANTHER" id="PTHR15073:SF5">
    <property type="entry name" value="MAP7 DOMAIN-CONTAINING PROTEIN 3"/>
    <property type="match status" value="1"/>
</dbReference>
<dbReference type="GO" id="GO:0000226">
    <property type="term" value="P:microtubule cytoskeleton organization"/>
    <property type="evidence" value="ECO:0007669"/>
    <property type="project" value="InterPro"/>
</dbReference>
<evidence type="ECO:0000256" key="2">
    <source>
        <dbReference type="ARBA" id="ARBA00007525"/>
    </source>
</evidence>
<feature type="compositionally biased region" description="Basic and acidic residues" evidence="6">
    <location>
        <begin position="730"/>
        <end position="792"/>
    </location>
</feature>
<keyword evidence="4" id="KW-0175">Coiled coil</keyword>